<dbReference type="EMBL" id="VIIS01001944">
    <property type="protein sequence ID" value="KAF0290574.1"/>
    <property type="molecule type" value="Genomic_DNA"/>
</dbReference>
<keyword evidence="2 8" id="KW-0444">Lipid biosynthesis</keyword>
<accession>A0A6A4VG86</accession>
<dbReference type="PIRSF" id="PIRSF000447">
    <property type="entry name" value="KAS_II"/>
    <property type="match status" value="1"/>
</dbReference>
<dbReference type="NCBIfam" id="NF005589">
    <property type="entry name" value="PRK07314.1"/>
    <property type="match status" value="1"/>
</dbReference>
<evidence type="ECO:0000256" key="2">
    <source>
        <dbReference type="ARBA" id="ARBA00022516"/>
    </source>
</evidence>
<dbReference type="InterPro" id="IPR014031">
    <property type="entry name" value="Ketoacyl_synth_C"/>
</dbReference>
<dbReference type="InterPro" id="IPR016039">
    <property type="entry name" value="Thiolase-like"/>
</dbReference>
<feature type="active site" description="For beta-ketoacyl synthase activity" evidence="9">
    <location>
        <position position="180"/>
    </location>
</feature>
<evidence type="ECO:0000256" key="7">
    <source>
        <dbReference type="ARBA" id="ARBA00023315"/>
    </source>
</evidence>
<reference evidence="12 13" key="1">
    <citation type="submission" date="2019-07" db="EMBL/GenBank/DDBJ databases">
        <title>Draft genome assembly of a fouling barnacle, Amphibalanus amphitrite (Darwin, 1854): The first reference genome for Thecostraca.</title>
        <authorList>
            <person name="Kim W."/>
        </authorList>
    </citation>
    <scope>NUCLEOTIDE SEQUENCE [LARGE SCALE GENOMIC DNA]</scope>
    <source>
        <strain evidence="12">SNU_AA5</strain>
        <tissue evidence="12">Soma without cirri and trophi</tissue>
    </source>
</reference>
<dbReference type="Gene3D" id="3.40.47.10">
    <property type="match status" value="1"/>
</dbReference>
<evidence type="ECO:0000256" key="1">
    <source>
        <dbReference type="ARBA" id="ARBA00008467"/>
    </source>
</evidence>
<dbReference type="PROSITE" id="PS00606">
    <property type="entry name" value="KS3_1"/>
    <property type="match status" value="1"/>
</dbReference>
<dbReference type="AlphaFoldDB" id="A0A6A4VG86"/>
<dbReference type="InterPro" id="IPR000794">
    <property type="entry name" value="Beta-ketoacyl_synthase"/>
</dbReference>
<dbReference type="PANTHER" id="PTHR11712:SF336">
    <property type="entry name" value="3-OXOACYL-[ACYL-CARRIER-PROTEIN] SYNTHASE, MITOCHONDRIAL"/>
    <property type="match status" value="1"/>
</dbReference>
<evidence type="ECO:0000256" key="8">
    <source>
        <dbReference type="PIRNR" id="PIRNR000447"/>
    </source>
</evidence>
<evidence type="ECO:0000256" key="6">
    <source>
        <dbReference type="ARBA" id="ARBA00023160"/>
    </source>
</evidence>
<dbReference type="PANTHER" id="PTHR11712">
    <property type="entry name" value="POLYKETIDE SYNTHASE-RELATED"/>
    <property type="match status" value="1"/>
</dbReference>
<evidence type="ECO:0000259" key="11">
    <source>
        <dbReference type="PROSITE" id="PS52004"/>
    </source>
</evidence>
<keyword evidence="6 8" id="KW-0275">Fatty acid biosynthesis</keyword>
<dbReference type="PROSITE" id="PS52004">
    <property type="entry name" value="KS3_2"/>
    <property type="match status" value="1"/>
</dbReference>
<dbReference type="Pfam" id="PF00109">
    <property type="entry name" value="ketoacyl-synt"/>
    <property type="match status" value="1"/>
</dbReference>
<dbReference type="InterPro" id="IPR018201">
    <property type="entry name" value="Ketoacyl_synth_AS"/>
</dbReference>
<protein>
    <recommendedName>
        <fullName evidence="8">3-oxoacyl-[acyl-carrier-protein] synthase</fullName>
    </recommendedName>
</protein>
<organism evidence="12 13">
    <name type="scientific">Amphibalanus amphitrite</name>
    <name type="common">Striped barnacle</name>
    <name type="synonym">Balanus amphitrite</name>
    <dbReference type="NCBI Taxonomy" id="1232801"/>
    <lineage>
        <taxon>Eukaryota</taxon>
        <taxon>Metazoa</taxon>
        <taxon>Ecdysozoa</taxon>
        <taxon>Arthropoda</taxon>
        <taxon>Crustacea</taxon>
        <taxon>Multicrustacea</taxon>
        <taxon>Cirripedia</taxon>
        <taxon>Thoracica</taxon>
        <taxon>Thoracicalcarea</taxon>
        <taxon>Balanomorpha</taxon>
        <taxon>Balanoidea</taxon>
        <taxon>Balanidae</taxon>
        <taxon>Amphibalaninae</taxon>
        <taxon>Amphibalanus</taxon>
    </lineage>
</organism>
<dbReference type="Proteomes" id="UP000440578">
    <property type="component" value="Unassembled WGS sequence"/>
</dbReference>
<dbReference type="Pfam" id="PF02801">
    <property type="entry name" value="Ketoacyl-synt_C"/>
    <property type="match status" value="1"/>
</dbReference>
<comment type="caution">
    <text evidence="12">The sequence shown here is derived from an EMBL/GenBank/DDBJ whole genome shotgun (WGS) entry which is preliminary data.</text>
</comment>
<dbReference type="SUPFAM" id="SSF53901">
    <property type="entry name" value="Thiolase-like"/>
    <property type="match status" value="2"/>
</dbReference>
<dbReference type="SMART" id="SM00825">
    <property type="entry name" value="PKS_KS"/>
    <property type="match status" value="1"/>
</dbReference>
<evidence type="ECO:0000256" key="5">
    <source>
        <dbReference type="ARBA" id="ARBA00023098"/>
    </source>
</evidence>
<proteinExistence type="inferred from homology"/>
<dbReference type="InterPro" id="IPR017568">
    <property type="entry name" value="3-oxoacyl-ACP_synth-2"/>
</dbReference>
<keyword evidence="4" id="KW-0276">Fatty acid metabolism</keyword>
<keyword evidence="3 8" id="KW-0808">Transferase</keyword>
<keyword evidence="13" id="KW-1185">Reference proteome</keyword>
<evidence type="ECO:0000313" key="12">
    <source>
        <dbReference type="EMBL" id="KAF0290574.1"/>
    </source>
</evidence>
<dbReference type="GO" id="GO:0004315">
    <property type="term" value="F:3-oxoacyl-[acyl-carrier-protein] synthase activity"/>
    <property type="evidence" value="ECO:0007669"/>
    <property type="project" value="InterPro"/>
</dbReference>
<dbReference type="InterPro" id="IPR020841">
    <property type="entry name" value="PKS_Beta-ketoAc_synthase_dom"/>
</dbReference>
<gene>
    <name evidence="12" type="primary">OXSM</name>
    <name evidence="12" type="ORF">FJT64_011211</name>
</gene>
<dbReference type="CDD" id="cd00834">
    <property type="entry name" value="KAS_I_II"/>
    <property type="match status" value="1"/>
</dbReference>
<evidence type="ECO:0000256" key="3">
    <source>
        <dbReference type="ARBA" id="ARBA00022679"/>
    </source>
</evidence>
<name>A0A6A4VG86_AMPAM</name>
<evidence type="ECO:0000256" key="10">
    <source>
        <dbReference type="RuleBase" id="RU003694"/>
    </source>
</evidence>
<evidence type="ECO:0000256" key="9">
    <source>
        <dbReference type="PIRSR" id="PIRSR000447-1"/>
    </source>
</evidence>
<dbReference type="OrthoDB" id="6261922at2759"/>
<feature type="domain" description="Ketosynthase family 3 (KS3)" evidence="11">
    <location>
        <begin position="12"/>
        <end position="430"/>
    </location>
</feature>
<evidence type="ECO:0000313" key="13">
    <source>
        <dbReference type="Proteomes" id="UP000440578"/>
    </source>
</evidence>
<dbReference type="GO" id="GO:0005739">
    <property type="term" value="C:mitochondrion"/>
    <property type="evidence" value="ECO:0007669"/>
    <property type="project" value="TreeGrafter"/>
</dbReference>
<evidence type="ECO:0000256" key="4">
    <source>
        <dbReference type="ARBA" id="ARBA00022832"/>
    </source>
</evidence>
<sequence>MVRVSGVCWSTARRVVVTGLGLVTPLGCGSQHVWDRLCRGDVGIVPLAGPEFAGLPSRVAGLVPEGSAAGQLNLADHFAASERRSLSRATCLAVVAAEEAARSAGWRPRTETEQERTAVCIGMASPDLEDIAASARRLQERGARGVSPHFAARILHNMPAGLVAIRLRCRGPNHAASTACATGAHAIGDALRLLRAGAADAAFCGAADAGVSPLAVAGFSQMRALSVRSNAAPAEASRPFDAARDGFVMAEGAGVLLLETLEHARRRGGRPIAELLGCGLSGDARHVTAPCEDGDGARRAMAAAMRDAGVSPGDVTHVNAHATGTPLGDRAELGAVAALLAGSQPLVTSCKGSLGHLLAAAGAVEAAATALSCRHGLVPPTANLAHPEPVDGVRLVVPPRAAHWRTAGRRVALKNSFGFGGTNTSLCFAEFVE</sequence>
<dbReference type="InterPro" id="IPR014030">
    <property type="entry name" value="Ketoacyl_synth_N"/>
</dbReference>
<dbReference type="FunFam" id="3.40.47.10:FF:000018">
    <property type="entry name" value="3-oxoacyl-[acyl-carrier-protein] synthase 2"/>
    <property type="match status" value="1"/>
</dbReference>
<dbReference type="GO" id="GO:0006633">
    <property type="term" value="P:fatty acid biosynthetic process"/>
    <property type="evidence" value="ECO:0007669"/>
    <property type="project" value="UniProtKB-KW"/>
</dbReference>
<comment type="similarity">
    <text evidence="1 8 10">Belongs to the thiolase-like superfamily. Beta-ketoacyl-ACP synthases family.</text>
</comment>
<keyword evidence="5" id="KW-0443">Lipid metabolism</keyword>
<keyword evidence="7" id="KW-0012">Acyltransferase</keyword>